<sequence>MIVCVHTPVSRHRNRAMELLQREGRWYLGVKVKDKIPVSCLVLQGNSNTIYRCVNCKFVPETLCHLECRHQMCEGCFGTFTTYICERDQTVTRKESVLTSEKRCNTDLEAFVLQCPSCDQKRDYPSMKKHLQEHFAANEEQVRASEHLENAEKLVDDHPPSTQSHKDNRTTEQPDMELKDGTPLVSMDTSGDEQRKESDRGDASGSKTCPLCAKTWDEGEYLEHLKACEERLTKCSECMQEVKYKHYGNHLLECTKKDDKKKSDRTLTCVKAKDPSFGNYGNAEDVSERRQKVEEIEALKRAIKALEERIENLEKPLVKIIQKLRENAERRKY</sequence>
<protein>
    <submittedName>
        <fullName evidence="3">Putative microtubule/traf3 midgut overexpressed</fullName>
    </submittedName>
</protein>
<proteinExistence type="predicted"/>
<feature type="region of interest" description="Disordered" evidence="2">
    <location>
        <begin position="153"/>
        <end position="206"/>
    </location>
</feature>
<evidence type="ECO:0000256" key="1">
    <source>
        <dbReference type="SAM" id="Coils"/>
    </source>
</evidence>
<evidence type="ECO:0000313" key="3">
    <source>
        <dbReference type="EMBL" id="NOV33081.1"/>
    </source>
</evidence>
<evidence type="ECO:0000256" key="2">
    <source>
        <dbReference type="SAM" id="MobiDB-lite"/>
    </source>
</evidence>
<keyword evidence="1" id="KW-0175">Coiled coil</keyword>
<accession>A0A6M2CHH3</accession>
<dbReference type="AlphaFoldDB" id="A0A6M2CHH3"/>
<reference evidence="3" key="1">
    <citation type="submission" date="2019-09" db="EMBL/GenBank/DDBJ databases">
        <title>Organ-specific transcriptomic study of the physiology of the cattle tick, Rhipicephalus microplus.</title>
        <authorList>
            <person name="Tirloni L."/>
            <person name="Braz G."/>
            <person name="Gandara A.C.P."/>
            <person name="Sabadin G.A."/>
            <person name="da Silva R.M."/>
            <person name="Guizzo M.G."/>
            <person name="Machado J.A."/>
            <person name="Costa E.P."/>
            <person name="Gomes H.F."/>
            <person name="Moraes J."/>
            <person name="Mota M.B.S."/>
            <person name="Mesquita R.D."/>
            <person name="Alvarenga P.H."/>
            <person name="Alves F."/>
            <person name="Seixas A."/>
            <person name="da Fonseca R.N."/>
            <person name="Fogaca A."/>
            <person name="Logullo C."/>
            <person name="Tanaka A."/>
            <person name="Daffre S."/>
            <person name="Termignoni C."/>
            <person name="Vaz I.S.Jr."/>
            <person name="Oliveira P.L."/>
            <person name="Ribeiro J.M."/>
        </authorList>
    </citation>
    <scope>NUCLEOTIDE SEQUENCE</scope>
    <source>
        <strain evidence="3">Porto Alegre</strain>
    </source>
</reference>
<feature type="coiled-coil region" evidence="1">
    <location>
        <begin position="289"/>
        <end position="323"/>
    </location>
</feature>
<dbReference type="VEuPathDB" id="VectorBase:LOC119164149"/>
<feature type="compositionally biased region" description="Basic and acidic residues" evidence="2">
    <location>
        <begin position="192"/>
        <end position="202"/>
    </location>
</feature>
<organism evidence="3">
    <name type="scientific">Rhipicephalus microplus</name>
    <name type="common">Cattle tick</name>
    <name type="synonym">Boophilus microplus</name>
    <dbReference type="NCBI Taxonomy" id="6941"/>
    <lineage>
        <taxon>Eukaryota</taxon>
        <taxon>Metazoa</taxon>
        <taxon>Ecdysozoa</taxon>
        <taxon>Arthropoda</taxon>
        <taxon>Chelicerata</taxon>
        <taxon>Arachnida</taxon>
        <taxon>Acari</taxon>
        <taxon>Parasitiformes</taxon>
        <taxon>Ixodida</taxon>
        <taxon>Ixodoidea</taxon>
        <taxon>Ixodidae</taxon>
        <taxon>Rhipicephalinae</taxon>
        <taxon>Rhipicephalus</taxon>
        <taxon>Boophilus</taxon>
    </lineage>
</organism>
<name>A0A6M2CHH3_RHIMP</name>
<feature type="compositionally biased region" description="Basic and acidic residues" evidence="2">
    <location>
        <begin position="153"/>
        <end position="180"/>
    </location>
</feature>
<dbReference type="OrthoDB" id="6513956at2759"/>
<dbReference type="EMBL" id="GHWJ01000344">
    <property type="protein sequence ID" value="NOV33081.1"/>
    <property type="molecule type" value="Transcribed_RNA"/>
</dbReference>